<gene>
    <name evidence="2" type="ORF">C3942_20230</name>
</gene>
<dbReference type="SUPFAM" id="SSF55895">
    <property type="entry name" value="Ribonuclease Rh-like"/>
    <property type="match status" value="1"/>
</dbReference>
<sequence>MKMRIGLAVMALVTAGLAPAQEPAPPSAVAAGWTISFSWSPEFCKRNLGSKELQCLQEHYFVLSGLAPRFEGLAPACQDDSLPRELLPRALDVMHNEVRLKKAWRTQGACSGLGAAEYVLQLERAQRRVSMPDLFRQTPREGLQLPQDEFRKALLRDNPGLRADAVALQCRGDWLESIDVCVDGGFGFQACPAPQRSDCPDRLRLRPIRPILRSGQGD</sequence>
<feature type="chain" id="PRO_5015665865" evidence="1">
    <location>
        <begin position="21"/>
        <end position="218"/>
    </location>
</feature>
<dbReference type="OrthoDB" id="7063638at2"/>
<keyword evidence="1" id="KW-0732">Signal</keyword>
<dbReference type="Gene3D" id="3.90.730.10">
    <property type="entry name" value="Ribonuclease T2-like"/>
    <property type="match status" value="1"/>
</dbReference>
<name>A0A2S5TB09_9GAMM</name>
<evidence type="ECO:0000313" key="3">
    <source>
        <dbReference type="Proteomes" id="UP000238220"/>
    </source>
</evidence>
<comment type="caution">
    <text evidence="2">The sequence shown here is derived from an EMBL/GenBank/DDBJ whole genome shotgun (WGS) entry which is preliminary data.</text>
</comment>
<evidence type="ECO:0000313" key="2">
    <source>
        <dbReference type="EMBL" id="PPE72028.1"/>
    </source>
</evidence>
<dbReference type="EMBL" id="PSNW01000016">
    <property type="protein sequence ID" value="PPE72028.1"/>
    <property type="molecule type" value="Genomic_DNA"/>
</dbReference>
<dbReference type="AlphaFoldDB" id="A0A2S5TB09"/>
<dbReference type="GO" id="GO:0033897">
    <property type="term" value="F:ribonuclease T2 activity"/>
    <property type="evidence" value="ECO:0007669"/>
    <property type="project" value="InterPro"/>
</dbReference>
<dbReference type="InterPro" id="IPR036430">
    <property type="entry name" value="RNase_T2-like_sf"/>
</dbReference>
<reference evidence="2 3" key="1">
    <citation type="submission" date="2018-02" db="EMBL/GenBank/DDBJ databases">
        <title>Genome sequencing of Solimonas sp. HR-BB.</title>
        <authorList>
            <person name="Lee Y."/>
            <person name="Jeon C.O."/>
        </authorList>
    </citation>
    <scope>NUCLEOTIDE SEQUENCE [LARGE SCALE GENOMIC DNA]</scope>
    <source>
        <strain evidence="2 3">HR-BB</strain>
    </source>
</reference>
<accession>A0A2S5TB09</accession>
<protein>
    <submittedName>
        <fullName evidence="2">Uncharacterized protein</fullName>
    </submittedName>
</protein>
<evidence type="ECO:0000256" key="1">
    <source>
        <dbReference type="SAM" id="SignalP"/>
    </source>
</evidence>
<dbReference type="RefSeq" id="WP_104232184.1">
    <property type="nucleotide sequence ID" value="NZ_PSNW01000016.1"/>
</dbReference>
<dbReference type="GO" id="GO:0003723">
    <property type="term" value="F:RNA binding"/>
    <property type="evidence" value="ECO:0007669"/>
    <property type="project" value="InterPro"/>
</dbReference>
<proteinExistence type="predicted"/>
<feature type="signal peptide" evidence="1">
    <location>
        <begin position="1"/>
        <end position="20"/>
    </location>
</feature>
<organism evidence="2 3">
    <name type="scientific">Solimonas fluminis</name>
    <dbReference type="NCBI Taxonomy" id="2086571"/>
    <lineage>
        <taxon>Bacteria</taxon>
        <taxon>Pseudomonadati</taxon>
        <taxon>Pseudomonadota</taxon>
        <taxon>Gammaproteobacteria</taxon>
        <taxon>Nevskiales</taxon>
        <taxon>Nevskiaceae</taxon>
        <taxon>Solimonas</taxon>
    </lineage>
</organism>
<dbReference type="Proteomes" id="UP000238220">
    <property type="component" value="Unassembled WGS sequence"/>
</dbReference>
<keyword evidence="3" id="KW-1185">Reference proteome</keyword>